<organism evidence="2 3">
    <name type="scientific">Microdochium bolleyi</name>
    <dbReference type="NCBI Taxonomy" id="196109"/>
    <lineage>
        <taxon>Eukaryota</taxon>
        <taxon>Fungi</taxon>
        <taxon>Dikarya</taxon>
        <taxon>Ascomycota</taxon>
        <taxon>Pezizomycotina</taxon>
        <taxon>Sordariomycetes</taxon>
        <taxon>Xylariomycetidae</taxon>
        <taxon>Xylariales</taxon>
        <taxon>Microdochiaceae</taxon>
        <taxon>Microdochium</taxon>
    </lineage>
</organism>
<reference evidence="3" key="1">
    <citation type="submission" date="2016-02" db="EMBL/GenBank/DDBJ databases">
        <title>Draft genome sequence of Microdochium bolleyi, a fungal endophyte of beachgrass.</title>
        <authorList>
            <consortium name="DOE Joint Genome Institute"/>
            <person name="David A.S."/>
            <person name="May G."/>
            <person name="Haridas S."/>
            <person name="Lim J."/>
            <person name="Wang M."/>
            <person name="Labutti K."/>
            <person name="Lipzen A."/>
            <person name="Barry K."/>
            <person name="Grigoriev I.V."/>
        </authorList>
    </citation>
    <scope>NUCLEOTIDE SEQUENCE [LARGE SCALE GENOMIC DNA]</scope>
    <source>
        <strain evidence="3">J235TASD1</strain>
    </source>
</reference>
<gene>
    <name evidence="2" type="ORF">Micbo1qcDRAFT_167674</name>
</gene>
<feature type="non-terminal residue" evidence="2">
    <location>
        <position position="51"/>
    </location>
</feature>
<dbReference type="Proteomes" id="UP000070501">
    <property type="component" value="Unassembled WGS sequence"/>
</dbReference>
<sequence length="51" mass="5552">MMGQNVEEYPEYRGGVALVLAFVIIVAPGIEDLEIAPDLIAVRETVLPLLL</sequence>
<proteinExistence type="predicted"/>
<dbReference type="AlphaFoldDB" id="A0A136IQX3"/>
<evidence type="ECO:0000313" key="3">
    <source>
        <dbReference type="Proteomes" id="UP000070501"/>
    </source>
</evidence>
<name>A0A136IQX3_9PEZI</name>
<evidence type="ECO:0000313" key="2">
    <source>
        <dbReference type="EMBL" id="KXJ87320.1"/>
    </source>
</evidence>
<keyword evidence="1" id="KW-1133">Transmembrane helix</keyword>
<accession>A0A136IQX3</accession>
<keyword evidence="1" id="KW-0812">Transmembrane</keyword>
<dbReference type="EMBL" id="KQ964263">
    <property type="protein sequence ID" value="KXJ87320.1"/>
    <property type="molecule type" value="Genomic_DNA"/>
</dbReference>
<evidence type="ECO:0000256" key="1">
    <source>
        <dbReference type="SAM" id="Phobius"/>
    </source>
</evidence>
<dbReference type="InParanoid" id="A0A136IQX3"/>
<protein>
    <submittedName>
        <fullName evidence="2">Uncharacterized protein</fullName>
    </submittedName>
</protein>
<feature type="transmembrane region" description="Helical" evidence="1">
    <location>
        <begin position="12"/>
        <end position="30"/>
    </location>
</feature>
<keyword evidence="3" id="KW-1185">Reference proteome</keyword>
<keyword evidence="1" id="KW-0472">Membrane</keyword>